<evidence type="ECO:0000256" key="6">
    <source>
        <dbReference type="ARBA" id="ARBA00022679"/>
    </source>
</evidence>
<feature type="binding site" evidence="14">
    <location>
        <position position="183"/>
    </location>
    <ligand>
        <name>L-threonine</name>
        <dbReference type="ChEBI" id="CHEBI:57926"/>
    </ligand>
</feature>
<evidence type="ECO:0000256" key="7">
    <source>
        <dbReference type="ARBA" id="ARBA00022694"/>
    </source>
</evidence>
<dbReference type="GO" id="GO:0000049">
    <property type="term" value="F:tRNA binding"/>
    <property type="evidence" value="ECO:0007669"/>
    <property type="project" value="TreeGrafter"/>
</dbReference>
<evidence type="ECO:0000259" key="15">
    <source>
        <dbReference type="PROSITE" id="PS51163"/>
    </source>
</evidence>
<feature type="binding site" evidence="14">
    <location>
        <position position="198"/>
    </location>
    <ligand>
        <name>ATP</name>
        <dbReference type="ChEBI" id="CHEBI:30616"/>
    </ligand>
</feature>
<dbReference type="PANTHER" id="PTHR17490:SF16">
    <property type="entry name" value="THREONYLCARBAMOYL-AMP SYNTHASE"/>
    <property type="match status" value="1"/>
</dbReference>
<keyword evidence="10 13" id="KW-0067">ATP-binding</keyword>
<dbReference type="InterPro" id="IPR038385">
    <property type="entry name" value="Sua5/YwlC_C"/>
</dbReference>
<dbReference type="InterPro" id="IPR005145">
    <property type="entry name" value="Sua5_C"/>
</dbReference>
<comment type="similarity">
    <text evidence="2 13">Belongs to the SUA5 family.</text>
</comment>
<comment type="caution">
    <text evidence="16">The sequence shown here is derived from an EMBL/GenBank/DDBJ whole genome shotgun (WGS) entry which is preliminary data.</text>
</comment>
<dbReference type="InterPro" id="IPR006070">
    <property type="entry name" value="Sua5-like_dom"/>
</dbReference>
<evidence type="ECO:0000256" key="14">
    <source>
        <dbReference type="PIRSR" id="PIRSR004930-1"/>
    </source>
</evidence>
<dbReference type="InterPro" id="IPR050156">
    <property type="entry name" value="TC-AMP_synthase_SUA5"/>
</dbReference>
<dbReference type="Gene3D" id="3.90.870.10">
    <property type="entry name" value="DHBP synthase"/>
    <property type="match status" value="1"/>
</dbReference>
<feature type="binding site" evidence="14">
    <location>
        <position position="123"/>
    </location>
    <ligand>
        <name>L-threonine</name>
        <dbReference type="ChEBI" id="CHEBI:57926"/>
    </ligand>
</feature>
<dbReference type="Proteomes" id="UP000254101">
    <property type="component" value="Unassembled WGS sequence"/>
</dbReference>
<sequence>MDRKYVTETVLADEAGIARAADILRDGGLVAVPTETVYGLAARADSEEAVARIFAAKGRPSFNPLIVHVRDEAQAAHYAQWDDAARVAVATTWPGPLTLVVPRRPDAGLASAVTAGLPTVALRCPAHPVMQELLGRVDFPLAAPSANRSGFISPTSAQHVLTSLDGRIDMVLDGGVTQAGVESTILAIRGDGSWEELRAGPVDLDALHRQHRDADMPGRTGRATLEAPGQLASHYSPGKPMRLGVTDPHADEFMIGFGAVEGDVTLSAGGDLTEAASNLYACLHLAAVFGKPRIAVAPVPEERVGRAINDRLRRAATPPGQSSSGS</sequence>
<feature type="binding site" evidence="14">
    <location>
        <position position="36"/>
    </location>
    <ligand>
        <name>L-threonine</name>
        <dbReference type="ChEBI" id="CHEBI:57926"/>
    </ligand>
</feature>
<feature type="binding site" evidence="14">
    <location>
        <position position="143"/>
    </location>
    <ligand>
        <name>L-threonine</name>
        <dbReference type="ChEBI" id="CHEBI:57926"/>
    </ligand>
</feature>
<dbReference type="GO" id="GO:0005737">
    <property type="term" value="C:cytoplasm"/>
    <property type="evidence" value="ECO:0007669"/>
    <property type="project" value="UniProtKB-SubCell"/>
</dbReference>
<dbReference type="Pfam" id="PF01300">
    <property type="entry name" value="Sua5_yciO_yrdC"/>
    <property type="match status" value="1"/>
</dbReference>
<dbReference type="Gene3D" id="3.40.50.11030">
    <property type="entry name" value="Threonylcarbamoyl-AMP synthase, C-terminal domain"/>
    <property type="match status" value="1"/>
</dbReference>
<dbReference type="PANTHER" id="PTHR17490">
    <property type="entry name" value="SUA5"/>
    <property type="match status" value="1"/>
</dbReference>
<keyword evidence="7 13" id="KW-0819">tRNA processing</keyword>
<feature type="binding site" evidence="14">
    <location>
        <position position="59"/>
    </location>
    <ligand>
        <name>ATP</name>
        <dbReference type="ChEBI" id="CHEBI:30616"/>
    </ligand>
</feature>
<dbReference type="InterPro" id="IPR017945">
    <property type="entry name" value="DHBP_synth_RibB-like_a/b_dom"/>
</dbReference>
<feature type="binding site" evidence="14">
    <location>
        <position position="68"/>
    </location>
    <ligand>
        <name>L-threonine</name>
        <dbReference type="ChEBI" id="CHEBI:57926"/>
    </ligand>
</feature>
<evidence type="ECO:0000256" key="12">
    <source>
        <dbReference type="ARBA" id="ARBA00048366"/>
    </source>
</evidence>
<evidence type="ECO:0000256" key="1">
    <source>
        <dbReference type="ARBA" id="ARBA00004496"/>
    </source>
</evidence>
<accession>A0A395LK18</accession>
<reference evidence="16 17" key="1">
    <citation type="submission" date="2018-07" db="EMBL/GenBank/DDBJ databases">
        <title>Erythrobacter nanhaiensis sp. nov., a novel member of the genus Erythrobacter isolated from the South China Sea.</title>
        <authorList>
            <person name="Chen X."/>
            <person name="Liu J."/>
        </authorList>
    </citation>
    <scope>NUCLEOTIDE SEQUENCE [LARGE SCALE GENOMIC DNA]</scope>
    <source>
        <strain evidence="16 17">S-5</strain>
    </source>
</reference>
<dbReference type="PROSITE" id="PS51163">
    <property type="entry name" value="YRDC"/>
    <property type="match status" value="1"/>
</dbReference>
<dbReference type="RefSeq" id="WP_115490902.1">
    <property type="nucleotide sequence ID" value="NZ_JACHWW010000001.1"/>
</dbReference>
<dbReference type="GO" id="GO:0006450">
    <property type="term" value="P:regulation of translational fidelity"/>
    <property type="evidence" value="ECO:0007669"/>
    <property type="project" value="TreeGrafter"/>
</dbReference>
<evidence type="ECO:0000256" key="2">
    <source>
        <dbReference type="ARBA" id="ARBA00007663"/>
    </source>
</evidence>
<dbReference type="GO" id="GO:0061710">
    <property type="term" value="F:L-threonylcarbamoyladenylate synthase"/>
    <property type="evidence" value="ECO:0007669"/>
    <property type="project" value="UniProtKB-EC"/>
</dbReference>
<keyword evidence="8 13" id="KW-0548">Nucleotidyltransferase</keyword>
<evidence type="ECO:0000313" key="16">
    <source>
        <dbReference type="EMBL" id="RDS76677.1"/>
    </source>
</evidence>
<dbReference type="GO" id="GO:0005524">
    <property type="term" value="F:ATP binding"/>
    <property type="evidence" value="ECO:0007669"/>
    <property type="project" value="UniProtKB-UniRule"/>
</dbReference>
<comment type="function">
    <text evidence="13">Required for the formation of a threonylcarbamoyl group on adenosine at position 37 (t(6)A37) in tRNAs that read codons beginning with adenine.</text>
</comment>
<dbReference type="PIRSF" id="PIRSF004930">
    <property type="entry name" value="Tln_factor_SUA5"/>
    <property type="match status" value="1"/>
</dbReference>
<dbReference type="NCBIfam" id="TIGR00057">
    <property type="entry name" value="L-threonylcarbamoyladenylate synthase"/>
    <property type="match status" value="1"/>
</dbReference>
<evidence type="ECO:0000256" key="8">
    <source>
        <dbReference type="ARBA" id="ARBA00022695"/>
    </source>
</evidence>
<evidence type="ECO:0000256" key="10">
    <source>
        <dbReference type="ARBA" id="ARBA00022840"/>
    </source>
</evidence>
<evidence type="ECO:0000256" key="4">
    <source>
        <dbReference type="ARBA" id="ARBA00015492"/>
    </source>
</evidence>
<feature type="domain" description="YrdC-like" evidence="15">
    <location>
        <begin position="14"/>
        <end position="202"/>
    </location>
</feature>
<dbReference type="GO" id="GO:0008033">
    <property type="term" value="P:tRNA processing"/>
    <property type="evidence" value="ECO:0007669"/>
    <property type="project" value="UniProtKB-KW"/>
</dbReference>
<comment type="catalytic activity">
    <reaction evidence="12 13">
        <text>L-threonine + hydrogencarbonate + ATP = L-threonylcarbamoyladenylate + diphosphate + H2O</text>
        <dbReference type="Rhea" id="RHEA:36407"/>
        <dbReference type="ChEBI" id="CHEBI:15377"/>
        <dbReference type="ChEBI" id="CHEBI:17544"/>
        <dbReference type="ChEBI" id="CHEBI:30616"/>
        <dbReference type="ChEBI" id="CHEBI:33019"/>
        <dbReference type="ChEBI" id="CHEBI:57926"/>
        <dbReference type="ChEBI" id="CHEBI:73682"/>
        <dbReference type="EC" id="2.7.7.87"/>
    </reaction>
</comment>
<dbReference type="EC" id="2.7.7.87" evidence="3 13"/>
<comment type="subcellular location">
    <subcellularLocation>
        <location evidence="1 13">Cytoplasm</location>
    </subcellularLocation>
</comment>
<evidence type="ECO:0000256" key="5">
    <source>
        <dbReference type="ARBA" id="ARBA00022490"/>
    </source>
</evidence>
<feature type="binding site" evidence="14">
    <location>
        <position position="235"/>
    </location>
    <ligand>
        <name>ATP</name>
        <dbReference type="ChEBI" id="CHEBI:30616"/>
    </ligand>
</feature>
<gene>
    <name evidence="16" type="ORF">DL238_03035</name>
</gene>
<keyword evidence="5 13" id="KW-0963">Cytoplasm</keyword>
<evidence type="ECO:0000256" key="9">
    <source>
        <dbReference type="ARBA" id="ARBA00022741"/>
    </source>
</evidence>
<feature type="binding site" evidence="14">
    <location>
        <position position="153"/>
    </location>
    <ligand>
        <name>ATP</name>
        <dbReference type="ChEBI" id="CHEBI:30616"/>
    </ligand>
</feature>
<name>A0A395LK18_9SPHN</name>
<dbReference type="EMBL" id="QRBB01000001">
    <property type="protein sequence ID" value="RDS76677.1"/>
    <property type="molecule type" value="Genomic_DNA"/>
</dbReference>
<dbReference type="SUPFAM" id="SSF55821">
    <property type="entry name" value="YrdC/RibB"/>
    <property type="match status" value="1"/>
</dbReference>
<feature type="binding site" evidence="14">
    <location>
        <position position="145"/>
    </location>
    <ligand>
        <name>ATP</name>
        <dbReference type="ChEBI" id="CHEBI:30616"/>
    </ligand>
</feature>
<feature type="binding site" evidence="14">
    <location>
        <position position="119"/>
    </location>
    <ligand>
        <name>ATP</name>
        <dbReference type="ChEBI" id="CHEBI:30616"/>
    </ligand>
</feature>
<dbReference type="AlphaFoldDB" id="A0A395LK18"/>
<dbReference type="InterPro" id="IPR010923">
    <property type="entry name" value="T(6)A37_SUA5"/>
</dbReference>
<evidence type="ECO:0000256" key="3">
    <source>
        <dbReference type="ARBA" id="ARBA00012584"/>
    </source>
</evidence>
<dbReference type="Pfam" id="PF03481">
    <property type="entry name" value="Sua5_C"/>
    <property type="match status" value="1"/>
</dbReference>
<evidence type="ECO:0000313" key="17">
    <source>
        <dbReference type="Proteomes" id="UP000254101"/>
    </source>
</evidence>
<feature type="binding site" evidence="14">
    <location>
        <position position="63"/>
    </location>
    <ligand>
        <name>ATP</name>
        <dbReference type="ChEBI" id="CHEBI:30616"/>
    </ligand>
</feature>
<keyword evidence="9 13" id="KW-0547">Nucleotide-binding</keyword>
<dbReference type="OrthoDB" id="9814580at2"/>
<keyword evidence="17" id="KW-1185">Reference proteome</keyword>
<dbReference type="GO" id="GO:0003725">
    <property type="term" value="F:double-stranded RNA binding"/>
    <property type="evidence" value="ECO:0007669"/>
    <property type="project" value="UniProtKB-UniRule"/>
</dbReference>
<evidence type="ECO:0000256" key="11">
    <source>
        <dbReference type="ARBA" id="ARBA00029774"/>
    </source>
</evidence>
<evidence type="ECO:0000256" key="13">
    <source>
        <dbReference type="PIRNR" id="PIRNR004930"/>
    </source>
</evidence>
<proteinExistence type="inferred from homology"/>
<keyword evidence="6 13" id="KW-0808">Transferase</keyword>
<protein>
    <recommendedName>
        <fullName evidence="4 13">Threonylcarbamoyl-AMP synthase</fullName>
        <shortName evidence="13">TC-AMP synthase</shortName>
        <ecNumber evidence="3 13">2.7.7.87</ecNumber>
    </recommendedName>
    <alternativeName>
        <fullName evidence="11 13">L-threonylcarbamoyladenylate synthase</fullName>
    </alternativeName>
</protein>
<organism evidence="16 17">
    <name type="scientific">Alteriqipengyuania lutimaris</name>
    <dbReference type="NCBI Taxonomy" id="1538146"/>
    <lineage>
        <taxon>Bacteria</taxon>
        <taxon>Pseudomonadati</taxon>
        <taxon>Pseudomonadota</taxon>
        <taxon>Alphaproteobacteria</taxon>
        <taxon>Sphingomonadales</taxon>
        <taxon>Erythrobacteraceae</taxon>
        <taxon>Alteriqipengyuania</taxon>
    </lineage>
</organism>